<feature type="domain" description="Secretion system C-terminal sorting" evidence="3">
    <location>
        <begin position="420"/>
        <end position="496"/>
    </location>
</feature>
<sequence length="498" mass="55787">MNKSIVWGLLCLALTFMHTGYAQLTKEECDQRAEAILAFKNDFKDYPPALIDELIAYIDPCANRFSPASLYVKGLLHLKREQYSSALSAMKLSAFYQHGPAQLQHGINHLLGNYKNQERDYGLALRYLADAANNNHKPDLANYIRGYINMKGFNSTLQFQENNGYSQAKDYFEQSTHPMAKHWLAVMYYFGYGVPKDEQKALLMLSENDIFNSHSLLEHLPTQNNEWIPISAEELLACKNALGYYSATPGKVNKTFTGKFIEFDWYGTGVKRLLPVTITLDTDIASGDRPFRYDFTINGNTISGTGTVKRPNTFLFDNLSFSLPRFHKDHPDKNNVTYTINQIQVAQKSVDGISSLVGHVTGDNSAEIIEFEELMKAPIRFILHEQGTTAAIAARSALVTNNQHSKTSPLVIDKNFATIAPNPIGDQFTITYTLNQSAEVNASVYDFYGQQRIQAPSQRNTSNGTQTITIDSSALPSGTYVIQMTIDGQPFSKTVIKE</sequence>
<dbReference type="InterPro" id="IPR006597">
    <property type="entry name" value="Sel1-like"/>
</dbReference>
<dbReference type="RefSeq" id="WP_143916693.1">
    <property type="nucleotide sequence ID" value="NZ_CANMXV010000014.1"/>
</dbReference>
<evidence type="ECO:0000313" key="4">
    <source>
        <dbReference type="EMBL" id="TSE08414.1"/>
    </source>
</evidence>
<proteinExistence type="predicted"/>
<keyword evidence="1 2" id="KW-0732">Signal</keyword>
<evidence type="ECO:0000259" key="3">
    <source>
        <dbReference type="Pfam" id="PF18962"/>
    </source>
</evidence>
<dbReference type="Gene3D" id="1.25.40.10">
    <property type="entry name" value="Tetratricopeptide repeat domain"/>
    <property type="match status" value="1"/>
</dbReference>
<comment type="caution">
    <text evidence="4">The sequence shown here is derived from an EMBL/GenBank/DDBJ whole genome shotgun (WGS) entry which is preliminary data.</text>
</comment>
<dbReference type="OrthoDB" id="1186419at2"/>
<feature type="chain" id="PRO_5021874269" evidence="2">
    <location>
        <begin position="23"/>
        <end position="498"/>
    </location>
</feature>
<feature type="signal peptide" evidence="2">
    <location>
        <begin position="1"/>
        <end position="22"/>
    </location>
</feature>
<organism evidence="4 5">
    <name type="scientific">Aquimarina algiphila</name>
    <dbReference type="NCBI Taxonomy" id="2047982"/>
    <lineage>
        <taxon>Bacteria</taxon>
        <taxon>Pseudomonadati</taxon>
        <taxon>Bacteroidota</taxon>
        <taxon>Flavobacteriia</taxon>
        <taxon>Flavobacteriales</taxon>
        <taxon>Flavobacteriaceae</taxon>
        <taxon>Aquimarina</taxon>
    </lineage>
</organism>
<dbReference type="InterPro" id="IPR011990">
    <property type="entry name" value="TPR-like_helical_dom_sf"/>
</dbReference>
<keyword evidence="5" id="KW-1185">Reference proteome</keyword>
<accession>A0A554VKC0</accession>
<dbReference type="EMBL" id="VLNR01000023">
    <property type="protein sequence ID" value="TSE08414.1"/>
    <property type="molecule type" value="Genomic_DNA"/>
</dbReference>
<dbReference type="SUPFAM" id="SSF81901">
    <property type="entry name" value="HCP-like"/>
    <property type="match status" value="1"/>
</dbReference>
<name>A0A554VKC0_9FLAO</name>
<evidence type="ECO:0000256" key="2">
    <source>
        <dbReference type="SAM" id="SignalP"/>
    </source>
</evidence>
<dbReference type="InterPro" id="IPR026444">
    <property type="entry name" value="Secre_tail"/>
</dbReference>
<dbReference type="SMART" id="SM00671">
    <property type="entry name" value="SEL1"/>
    <property type="match status" value="2"/>
</dbReference>
<dbReference type="Proteomes" id="UP000318833">
    <property type="component" value="Unassembled WGS sequence"/>
</dbReference>
<dbReference type="NCBIfam" id="TIGR04183">
    <property type="entry name" value="Por_Secre_tail"/>
    <property type="match status" value="1"/>
</dbReference>
<protein>
    <submittedName>
        <fullName evidence="4">T9SS type A sorting domain-containing protein</fullName>
    </submittedName>
</protein>
<reference evidence="4 5" key="1">
    <citation type="submission" date="2019-07" db="EMBL/GenBank/DDBJ databases">
        <title>The draft genome sequence of Aquimarina algiphila M91.</title>
        <authorList>
            <person name="Meng X."/>
        </authorList>
    </citation>
    <scope>NUCLEOTIDE SEQUENCE [LARGE SCALE GENOMIC DNA]</scope>
    <source>
        <strain evidence="4 5">M91</strain>
    </source>
</reference>
<evidence type="ECO:0000256" key="1">
    <source>
        <dbReference type="ARBA" id="ARBA00022729"/>
    </source>
</evidence>
<dbReference type="AlphaFoldDB" id="A0A554VKC0"/>
<evidence type="ECO:0000313" key="5">
    <source>
        <dbReference type="Proteomes" id="UP000318833"/>
    </source>
</evidence>
<gene>
    <name evidence="4" type="ORF">FOF46_12725</name>
</gene>
<dbReference type="Pfam" id="PF18962">
    <property type="entry name" value="Por_Secre_tail"/>
    <property type="match status" value="1"/>
</dbReference>